<dbReference type="RefSeq" id="WP_378373954.1">
    <property type="nucleotide sequence ID" value="NZ_JBHMAS010000004.1"/>
</dbReference>
<evidence type="ECO:0000313" key="1">
    <source>
        <dbReference type="EMBL" id="MFB9778854.1"/>
    </source>
</evidence>
<dbReference type="Proteomes" id="UP001589587">
    <property type="component" value="Unassembled WGS sequence"/>
</dbReference>
<dbReference type="EMBL" id="JBHMAS010000004">
    <property type="protein sequence ID" value="MFB9778854.1"/>
    <property type="molecule type" value="Genomic_DNA"/>
</dbReference>
<sequence length="329" mass="35733">MPSDDPLRIGTQFYEQQGRRNRRAANAVQALWRRADPSDLSGWFDAHRVDLVLPILQGMETSAAQGQQYVETQSTAQGVKLLGEQIDPLAFTVDLDSAASMAYSASVLPAKAAIAQGVGAQIATALATKTLVRFASTLVADAGREATQAAMTSSRFSGYIRMLRLPSCDRCAVQAGKWFRWNKGFERHPGCDCVHIPARESRAGDASVDVVAAIRSGKVTGLNKADVASILDDGADPSQVINAHRGMSTSNVFGQTLKITNEGVTRRGIAYRSMGQAQYVQRQGEMKVAGQRYTQWRSARLTPSAIYDIAESKSDALRLMKLYGYILPD</sequence>
<proteinExistence type="predicted"/>
<name>A0ABV5X945_9NOCA</name>
<reference evidence="1 2" key="1">
    <citation type="submission" date="2024-09" db="EMBL/GenBank/DDBJ databases">
        <authorList>
            <person name="Sun Q."/>
            <person name="Mori K."/>
        </authorList>
    </citation>
    <scope>NUCLEOTIDE SEQUENCE [LARGE SCALE GENOMIC DNA]</scope>
    <source>
        <strain evidence="1 2">JCM 11411</strain>
    </source>
</reference>
<protein>
    <recommendedName>
        <fullName evidence="3">Phage Mu protein F like protein</fullName>
    </recommendedName>
</protein>
<evidence type="ECO:0008006" key="3">
    <source>
        <dbReference type="Google" id="ProtNLM"/>
    </source>
</evidence>
<gene>
    <name evidence="1" type="ORF">ACFFQ6_04125</name>
</gene>
<accession>A0ABV5X945</accession>
<evidence type="ECO:0000313" key="2">
    <source>
        <dbReference type="Proteomes" id="UP001589587"/>
    </source>
</evidence>
<comment type="caution">
    <text evidence="1">The sequence shown here is derived from an EMBL/GenBank/DDBJ whole genome shotgun (WGS) entry which is preliminary data.</text>
</comment>
<keyword evidence="2" id="KW-1185">Reference proteome</keyword>
<organism evidence="1 2">
    <name type="scientific">Rhodococcus baikonurensis</name>
    <dbReference type="NCBI Taxonomy" id="172041"/>
    <lineage>
        <taxon>Bacteria</taxon>
        <taxon>Bacillati</taxon>
        <taxon>Actinomycetota</taxon>
        <taxon>Actinomycetes</taxon>
        <taxon>Mycobacteriales</taxon>
        <taxon>Nocardiaceae</taxon>
        <taxon>Rhodococcus</taxon>
        <taxon>Rhodococcus erythropolis group</taxon>
    </lineage>
</organism>